<organism evidence="4 5">
    <name type="scientific">Solicola gregarius</name>
    <dbReference type="NCBI Taxonomy" id="2908642"/>
    <lineage>
        <taxon>Bacteria</taxon>
        <taxon>Bacillati</taxon>
        <taxon>Actinomycetota</taxon>
        <taxon>Actinomycetes</taxon>
        <taxon>Propionibacteriales</taxon>
        <taxon>Nocardioidaceae</taxon>
        <taxon>Solicola</taxon>
    </lineage>
</organism>
<dbReference type="Gene3D" id="3.40.50.2000">
    <property type="entry name" value="Glycogen Phosphorylase B"/>
    <property type="match status" value="2"/>
</dbReference>
<dbReference type="Pfam" id="PF13439">
    <property type="entry name" value="Glyco_transf_4"/>
    <property type="match status" value="1"/>
</dbReference>
<keyword evidence="5" id="KW-1185">Reference proteome</keyword>
<dbReference type="GO" id="GO:1901137">
    <property type="term" value="P:carbohydrate derivative biosynthetic process"/>
    <property type="evidence" value="ECO:0007669"/>
    <property type="project" value="UniProtKB-ARBA"/>
</dbReference>
<dbReference type="InterPro" id="IPR050194">
    <property type="entry name" value="Glycosyltransferase_grp1"/>
</dbReference>
<dbReference type="SUPFAM" id="SSF53756">
    <property type="entry name" value="UDP-Glycosyltransferase/glycogen phosphorylase"/>
    <property type="match status" value="1"/>
</dbReference>
<dbReference type="RefSeq" id="WP_271633552.1">
    <property type="nucleotide sequence ID" value="NZ_CP094970.1"/>
</dbReference>
<dbReference type="PANTHER" id="PTHR45947">
    <property type="entry name" value="SULFOQUINOVOSYL TRANSFERASE SQD2"/>
    <property type="match status" value="1"/>
</dbReference>
<evidence type="ECO:0000313" key="4">
    <source>
        <dbReference type="EMBL" id="UYM04793.1"/>
    </source>
</evidence>
<name>A0AA46THU6_9ACTN</name>
<protein>
    <submittedName>
        <fullName evidence="4">Glycosyltransferase family 4 protein</fullName>
    </submittedName>
</protein>
<keyword evidence="1" id="KW-0328">Glycosyltransferase</keyword>
<dbReference type="Proteomes" id="UP001164390">
    <property type="component" value="Chromosome"/>
</dbReference>
<feature type="domain" description="Glycosyltransferase subfamily 4-like N-terminal" evidence="3">
    <location>
        <begin position="14"/>
        <end position="172"/>
    </location>
</feature>
<evidence type="ECO:0000313" key="5">
    <source>
        <dbReference type="Proteomes" id="UP001164390"/>
    </source>
</evidence>
<dbReference type="PANTHER" id="PTHR45947:SF3">
    <property type="entry name" value="SULFOQUINOVOSYL TRANSFERASE SQD2"/>
    <property type="match status" value="1"/>
</dbReference>
<accession>A0AA46THU6</accession>
<keyword evidence="2" id="KW-0808">Transferase</keyword>
<dbReference type="InterPro" id="IPR028098">
    <property type="entry name" value="Glyco_trans_4-like_N"/>
</dbReference>
<dbReference type="AlphaFoldDB" id="A0AA46THU6"/>
<evidence type="ECO:0000256" key="1">
    <source>
        <dbReference type="ARBA" id="ARBA00022676"/>
    </source>
</evidence>
<evidence type="ECO:0000256" key="2">
    <source>
        <dbReference type="ARBA" id="ARBA00022679"/>
    </source>
</evidence>
<dbReference type="GO" id="GO:0016757">
    <property type="term" value="F:glycosyltransferase activity"/>
    <property type="evidence" value="ECO:0007669"/>
    <property type="project" value="UniProtKB-KW"/>
</dbReference>
<dbReference type="CDD" id="cd03801">
    <property type="entry name" value="GT4_PimA-like"/>
    <property type="match status" value="1"/>
</dbReference>
<dbReference type="EMBL" id="CP094970">
    <property type="protein sequence ID" value="UYM04793.1"/>
    <property type="molecule type" value="Genomic_DNA"/>
</dbReference>
<reference evidence="4" key="1">
    <citation type="submission" date="2022-01" db="EMBL/GenBank/DDBJ databases">
        <title>Nocardioidaceae gen. sp. A5X3R13.</title>
        <authorList>
            <person name="Lopez Marin M.A."/>
            <person name="Uhlik O."/>
        </authorList>
    </citation>
    <scope>NUCLEOTIDE SEQUENCE</scope>
    <source>
        <strain evidence="4">A5X3R13</strain>
    </source>
</reference>
<evidence type="ECO:0000259" key="3">
    <source>
        <dbReference type="Pfam" id="PF13439"/>
    </source>
</evidence>
<proteinExistence type="predicted"/>
<dbReference type="KEGG" id="sgrg:L0C25_20010"/>
<gene>
    <name evidence="4" type="ORF">L0C25_20010</name>
</gene>
<dbReference type="Pfam" id="PF13692">
    <property type="entry name" value="Glyco_trans_1_4"/>
    <property type="match status" value="1"/>
</dbReference>
<sequence length="368" mass="39388">MRVGMVCPYSLAVPGGVQNHVQDLTESLLASGHEVSVLAPADDEKPIPGHVTSAGRAVPVRYNGAVARLAFGPVAMRRTRRWMREGDFDVLHIHEPTVPSVSLISLGMSTCPVVATTHNATPRLRAMAISEPVLRPALEKISARIAVSEHAKRFIDEHTGGEAVIIPNGLYAERFAGPRSTEPDVRTIVFLGRYDEPRKGLTVLVEALDAIVAECDRVRLVIAGVGREADARARLPRRLAERVRFAGPIDDHEKAALLRGADLYVAPNTGGESFGIVLIEAMAAGAPVVASDLPAFATVLEQGRLGRLFRNGDAASLARTVLDVLADPEAESRAKLATDAVWKYDWSVVTGSILRVYDAVVGRTGGAP</sequence>